<sequence>MAKDTTNQKKNITKPKTNKRKKYTVGDYVAYGVFALILLVVLGATGYFYGIHRPRTNEDITQKAEEFSELFFNIDYESFSFEPLLGYLSPGLVRSHQAYEQQFINDYRAKQYTMVIHEIESSVTESGWETAKVQVNILAEEDSILLETPKKAWSIMHYEFERIDGEWVIARYEPGVAKEVNELNELKGQ</sequence>
<proteinExistence type="predicted"/>
<feature type="transmembrane region" description="Helical" evidence="1">
    <location>
        <begin position="28"/>
        <end position="49"/>
    </location>
</feature>
<dbReference type="AlphaFoldDB" id="A0A7G9WAM6"/>
<dbReference type="RefSeq" id="WP_213166146.1">
    <property type="nucleotide sequence ID" value="NZ_CP058559.1"/>
</dbReference>
<keyword evidence="1" id="KW-0812">Transmembrane</keyword>
<dbReference type="Proteomes" id="UP000516160">
    <property type="component" value="Chromosome"/>
</dbReference>
<gene>
    <name evidence="2" type="ORF">HYG86_13685</name>
</gene>
<reference evidence="2 3" key="1">
    <citation type="submission" date="2020-07" db="EMBL/GenBank/DDBJ databases">
        <title>Alkalicella. sp. LB2 genome.</title>
        <authorList>
            <person name="Postec A."/>
            <person name="Quemeneur M."/>
        </authorList>
    </citation>
    <scope>NUCLEOTIDE SEQUENCE [LARGE SCALE GENOMIC DNA]</scope>
    <source>
        <strain evidence="2 3">LB2</strain>
    </source>
</reference>
<dbReference type="EMBL" id="CP058559">
    <property type="protein sequence ID" value="QNO15738.1"/>
    <property type="molecule type" value="Genomic_DNA"/>
</dbReference>
<keyword evidence="3" id="KW-1185">Reference proteome</keyword>
<evidence type="ECO:0000256" key="1">
    <source>
        <dbReference type="SAM" id="Phobius"/>
    </source>
</evidence>
<keyword evidence="1" id="KW-1133">Transmembrane helix</keyword>
<dbReference type="KEGG" id="acae:HYG86_13685"/>
<evidence type="ECO:0000313" key="3">
    <source>
        <dbReference type="Proteomes" id="UP000516160"/>
    </source>
</evidence>
<evidence type="ECO:0000313" key="2">
    <source>
        <dbReference type="EMBL" id="QNO15738.1"/>
    </source>
</evidence>
<keyword evidence="1" id="KW-0472">Membrane</keyword>
<protein>
    <recommendedName>
        <fullName evidence="4">SnoaL-like domain-containing protein</fullName>
    </recommendedName>
</protein>
<organism evidence="2 3">
    <name type="scientific">Alkalicella caledoniensis</name>
    <dbReference type="NCBI Taxonomy" id="2731377"/>
    <lineage>
        <taxon>Bacteria</taxon>
        <taxon>Bacillati</taxon>
        <taxon>Bacillota</taxon>
        <taxon>Clostridia</taxon>
        <taxon>Eubacteriales</taxon>
        <taxon>Proteinivoracaceae</taxon>
        <taxon>Alkalicella</taxon>
    </lineage>
</organism>
<accession>A0A7G9WAM6</accession>
<evidence type="ECO:0008006" key="4">
    <source>
        <dbReference type="Google" id="ProtNLM"/>
    </source>
</evidence>
<name>A0A7G9WAM6_ALKCA</name>